<dbReference type="PANTHER" id="PTHR43265:SF1">
    <property type="entry name" value="ESTERASE ESTD"/>
    <property type="match status" value="1"/>
</dbReference>
<dbReference type="EMBL" id="QLLQ01000005">
    <property type="protein sequence ID" value="RAJ24723.1"/>
    <property type="molecule type" value="Genomic_DNA"/>
</dbReference>
<reference evidence="2 3" key="1">
    <citation type="submission" date="2018-06" db="EMBL/GenBank/DDBJ databases">
        <title>Genomic Encyclopedia of Archaeal and Bacterial Type Strains, Phase II (KMG-II): from individual species to whole genera.</title>
        <authorList>
            <person name="Goeker M."/>
        </authorList>
    </citation>
    <scope>NUCLEOTIDE SEQUENCE [LARGE SCALE GENOMIC DNA]</scope>
    <source>
        <strain evidence="2 3">DSM 12408</strain>
    </source>
</reference>
<organism evidence="2 3">
    <name type="scientific">Gelidibacter algens</name>
    <dbReference type="NCBI Taxonomy" id="49280"/>
    <lineage>
        <taxon>Bacteria</taxon>
        <taxon>Pseudomonadati</taxon>
        <taxon>Bacteroidota</taxon>
        <taxon>Flavobacteriia</taxon>
        <taxon>Flavobacteriales</taxon>
        <taxon>Flavobacteriaceae</taxon>
        <taxon>Gelidibacter</taxon>
    </lineage>
</organism>
<dbReference type="InterPro" id="IPR053145">
    <property type="entry name" value="AB_hydrolase_Est10"/>
</dbReference>
<evidence type="ECO:0000313" key="3">
    <source>
        <dbReference type="Proteomes" id="UP000248987"/>
    </source>
</evidence>
<name>A0A1A7R1J1_9FLAO</name>
<dbReference type="Proteomes" id="UP000248987">
    <property type="component" value="Unassembled WGS sequence"/>
</dbReference>
<evidence type="ECO:0000259" key="1">
    <source>
        <dbReference type="Pfam" id="PF02129"/>
    </source>
</evidence>
<dbReference type="AlphaFoldDB" id="A0A1A7R1J1"/>
<sequence>MKNLLIIIAFLTLPFLGISQDITGTWHGNLEVQAGRKMLFIFQISGNESKLTTEIAIPSQGAKGLQSHLTTFADGVLIVDASNLGFKFNGKWNTASRTIEGSFQEGVNIVPLVLTKESIVEVKPNRPQEPIKPYPYQVEDITFTNQKDNVTLAGTLTLPNPSQKKPPVVILISGSGPQDRDESFMTHKPFLVLSDYLTRRGIAVLRYDDRGFGESTGNFAEGTTADFASDVLSAIDFLKSHPKIDKSKIGLIGHSEGAIIAPMVANQSKDVGFIVMLAGTGTSGKFVSYTQSIDNRNFPVADQKQFEAYVKEAIDIASTEKETESVKEDLIIFYQNSEMLKSLLPAEVNKKEFIQNLVSVRTSPWMRYFYNYNPVDEIKKIRIPALALYGSKDTQVPPKYHLQQVKDALAASKSKHQEVVLLVGLNHIFQESKTGLTSEYAQIEQTFAPLALETIGNWIINQINNL</sequence>
<dbReference type="RefSeq" id="WP_066434048.1">
    <property type="nucleotide sequence ID" value="NZ_LZRN01000018.1"/>
</dbReference>
<accession>A0A1A7R1J1</accession>
<dbReference type="PANTHER" id="PTHR43265">
    <property type="entry name" value="ESTERASE ESTD"/>
    <property type="match status" value="1"/>
</dbReference>
<feature type="domain" description="Xaa-Pro dipeptidyl-peptidase-like" evidence="1">
    <location>
        <begin position="148"/>
        <end position="400"/>
    </location>
</feature>
<dbReference type="GO" id="GO:0052689">
    <property type="term" value="F:carboxylic ester hydrolase activity"/>
    <property type="evidence" value="ECO:0007669"/>
    <property type="project" value="TreeGrafter"/>
</dbReference>
<dbReference type="Gene3D" id="3.40.50.1820">
    <property type="entry name" value="alpha/beta hydrolase"/>
    <property type="match status" value="1"/>
</dbReference>
<dbReference type="InterPro" id="IPR029058">
    <property type="entry name" value="AB_hydrolase_fold"/>
</dbReference>
<dbReference type="STRING" id="49280.A9996_10020"/>
<protein>
    <recommendedName>
        <fullName evidence="1">Xaa-Pro dipeptidyl-peptidase-like domain-containing protein</fullName>
    </recommendedName>
</protein>
<evidence type="ECO:0000313" key="2">
    <source>
        <dbReference type="EMBL" id="RAJ24723.1"/>
    </source>
</evidence>
<gene>
    <name evidence="2" type="ORF">LX77_01719</name>
</gene>
<proteinExistence type="predicted"/>
<comment type="caution">
    <text evidence="2">The sequence shown here is derived from an EMBL/GenBank/DDBJ whole genome shotgun (WGS) entry which is preliminary data.</text>
</comment>
<dbReference type="SUPFAM" id="SSF53474">
    <property type="entry name" value="alpha/beta-Hydrolases"/>
    <property type="match status" value="1"/>
</dbReference>
<dbReference type="OrthoDB" id="9809549at2"/>
<dbReference type="Pfam" id="PF02129">
    <property type="entry name" value="Peptidase_S15"/>
    <property type="match status" value="1"/>
</dbReference>
<dbReference type="InterPro" id="IPR000383">
    <property type="entry name" value="Xaa-Pro-like_dom"/>
</dbReference>
<keyword evidence="3" id="KW-1185">Reference proteome</keyword>